<evidence type="ECO:0000256" key="2">
    <source>
        <dbReference type="PROSITE-ProRule" id="PRU00335"/>
    </source>
</evidence>
<gene>
    <name evidence="4" type="ORF">EVJ48_10260</name>
</gene>
<sequence>MSKEVSELTKKKIFDYCMESFAENGYSNVGIRNISKGTGLSSGAIYYHFSSKKKIAQFLYDTAIEILLNKIVSAVEKSPNDREALKSIIFTLFKLTDEEPHLMKYVLYTKHKDFLPEALPICSAKPFEYIKKFIKAKIEEGVFRDMDILIASSLIMGPVIRIIQLKMESIIQKDLIGYTDPLFDGISKSIFKNKH</sequence>
<dbReference type="InterPro" id="IPR001647">
    <property type="entry name" value="HTH_TetR"/>
</dbReference>
<reference evidence="4 5" key="1">
    <citation type="submission" date="2019-01" db="EMBL/GenBank/DDBJ databases">
        <title>Insights into ecological role of a new deltaproteobacterial order Candidatus Sinidesulfobacterales (Sva0485) by metagenomics and metatranscriptomics.</title>
        <authorList>
            <person name="Tan S."/>
            <person name="Liu J."/>
            <person name="Fang Y."/>
            <person name="Hedlund B."/>
            <person name="Lian Z.-H."/>
            <person name="Huang L.-Y."/>
            <person name="Li J.-T."/>
            <person name="Huang L.-N."/>
            <person name="Li W.-J."/>
            <person name="Jiang H.-C."/>
            <person name="Dong H.-L."/>
            <person name="Shu W.-S."/>
        </authorList>
    </citation>
    <scope>NUCLEOTIDE SEQUENCE [LARGE SCALE GENOMIC DNA]</scope>
    <source>
        <strain evidence="4">AP4</strain>
    </source>
</reference>
<dbReference type="AlphaFoldDB" id="A0A520X655"/>
<dbReference type="InterPro" id="IPR050624">
    <property type="entry name" value="HTH-type_Tx_Regulator"/>
</dbReference>
<dbReference type="PANTHER" id="PTHR43479:SF11">
    <property type="entry name" value="ACREF_ENVCD OPERON REPRESSOR-RELATED"/>
    <property type="match status" value="1"/>
</dbReference>
<feature type="DNA-binding region" description="H-T-H motif" evidence="2">
    <location>
        <begin position="30"/>
        <end position="49"/>
    </location>
</feature>
<dbReference type="SUPFAM" id="SSF46689">
    <property type="entry name" value="Homeodomain-like"/>
    <property type="match status" value="1"/>
</dbReference>
<evidence type="ECO:0000313" key="4">
    <source>
        <dbReference type="EMBL" id="RZV36608.1"/>
    </source>
</evidence>
<dbReference type="Pfam" id="PF00440">
    <property type="entry name" value="TetR_N"/>
    <property type="match status" value="1"/>
</dbReference>
<organism evidence="4 5">
    <name type="scientific">Candidatus Acidulodesulfobacterium acidiphilum</name>
    <dbReference type="NCBI Taxonomy" id="2597224"/>
    <lineage>
        <taxon>Bacteria</taxon>
        <taxon>Deltaproteobacteria</taxon>
        <taxon>Candidatus Acidulodesulfobacterales</taxon>
        <taxon>Candidatus Acidulodesulfobacterium</taxon>
    </lineage>
</organism>
<dbReference type="Gene3D" id="1.10.357.10">
    <property type="entry name" value="Tetracycline Repressor, domain 2"/>
    <property type="match status" value="1"/>
</dbReference>
<dbReference type="GO" id="GO:0003677">
    <property type="term" value="F:DNA binding"/>
    <property type="evidence" value="ECO:0007669"/>
    <property type="project" value="UniProtKB-UniRule"/>
</dbReference>
<dbReference type="EMBL" id="SHMQ01000060">
    <property type="protein sequence ID" value="RZV36608.1"/>
    <property type="molecule type" value="Genomic_DNA"/>
</dbReference>
<dbReference type="PRINTS" id="PR00455">
    <property type="entry name" value="HTHTETR"/>
</dbReference>
<evidence type="ECO:0000259" key="3">
    <source>
        <dbReference type="PROSITE" id="PS50977"/>
    </source>
</evidence>
<dbReference type="PANTHER" id="PTHR43479">
    <property type="entry name" value="ACREF/ENVCD OPERON REPRESSOR-RELATED"/>
    <property type="match status" value="1"/>
</dbReference>
<dbReference type="Proteomes" id="UP000322454">
    <property type="component" value="Unassembled WGS sequence"/>
</dbReference>
<name>A0A520X655_9DELT</name>
<keyword evidence="1 2" id="KW-0238">DNA-binding</keyword>
<accession>A0A520X655</accession>
<dbReference type="InterPro" id="IPR009057">
    <property type="entry name" value="Homeodomain-like_sf"/>
</dbReference>
<comment type="caution">
    <text evidence="4">The sequence shown here is derived from an EMBL/GenBank/DDBJ whole genome shotgun (WGS) entry which is preliminary data.</text>
</comment>
<feature type="domain" description="HTH tetR-type" evidence="3">
    <location>
        <begin position="7"/>
        <end position="67"/>
    </location>
</feature>
<dbReference type="PROSITE" id="PS50977">
    <property type="entry name" value="HTH_TETR_2"/>
    <property type="match status" value="1"/>
</dbReference>
<protein>
    <submittedName>
        <fullName evidence="4">TetR/AcrR family transcriptional regulator</fullName>
    </submittedName>
</protein>
<proteinExistence type="predicted"/>
<evidence type="ECO:0000313" key="5">
    <source>
        <dbReference type="Proteomes" id="UP000322454"/>
    </source>
</evidence>
<evidence type="ECO:0000256" key="1">
    <source>
        <dbReference type="ARBA" id="ARBA00023125"/>
    </source>
</evidence>